<accession>A0A0C9UJK8</accession>
<dbReference type="OrthoDB" id="6129702at2759"/>
<dbReference type="EMBL" id="KN837407">
    <property type="protein sequence ID" value="KIJ25591.1"/>
    <property type="molecule type" value="Genomic_DNA"/>
</dbReference>
<reference evidence="1 2" key="1">
    <citation type="submission" date="2014-06" db="EMBL/GenBank/DDBJ databases">
        <title>Evolutionary Origins and Diversification of the Mycorrhizal Mutualists.</title>
        <authorList>
            <consortium name="DOE Joint Genome Institute"/>
            <consortium name="Mycorrhizal Genomics Consortium"/>
            <person name="Kohler A."/>
            <person name="Kuo A."/>
            <person name="Nagy L.G."/>
            <person name="Floudas D."/>
            <person name="Copeland A."/>
            <person name="Barry K.W."/>
            <person name="Cichocki N."/>
            <person name="Veneault-Fourrey C."/>
            <person name="LaButti K."/>
            <person name="Lindquist E.A."/>
            <person name="Lipzen A."/>
            <person name="Lundell T."/>
            <person name="Morin E."/>
            <person name="Murat C."/>
            <person name="Riley R."/>
            <person name="Ohm R."/>
            <person name="Sun H."/>
            <person name="Tunlid A."/>
            <person name="Henrissat B."/>
            <person name="Grigoriev I.V."/>
            <person name="Hibbett D.S."/>
            <person name="Martin F."/>
        </authorList>
    </citation>
    <scope>NUCLEOTIDE SEQUENCE [LARGE SCALE GENOMIC DNA]</scope>
    <source>
        <strain evidence="1 2">SS14</strain>
    </source>
</reference>
<evidence type="ECO:0000313" key="2">
    <source>
        <dbReference type="Proteomes" id="UP000054279"/>
    </source>
</evidence>
<evidence type="ECO:0000313" key="1">
    <source>
        <dbReference type="EMBL" id="KIJ25591.1"/>
    </source>
</evidence>
<gene>
    <name evidence="1" type="ORF">M422DRAFT_273455</name>
</gene>
<keyword evidence="2" id="KW-1185">Reference proteome</keyword>
<protein>
    <submittedName>
        <fullName evidence="1">Uncharacterized protein</fullName>
    </submittedName>
</protein>
<dbReference type="AlphaFoldDB" id="A0A0C9UJK8"/>
<name>A0A0C9UJK8_SPHS4</name>
<proteinExistence type="predicted"/>
<dbReference type="Proteomes" id="UP000054279">
    <property type="component" value="Unassembled WGS sequence"/>
</dbReference>
<organism evidence="1 2">
    <name type="scientific">Sphaerobolus stellatus (strain SS14)</name>
    <dbReference type="NCBI Taxonomy" id="990650"/>
    <lineage>
        <taxon>Eukaryota</taxon>
        <taxon>Fungi</taxon>
        <taxon>Dikarya</taxon>
        <taxon>Basidiomycota</taxon>
        <taxon>Agaricomycotina</taxon>
        <taxon>Agaricomycetes</taxon>
        <taxon>Phallomycetidae</taxon>
        <taxon>Geastrales</taxon>
        <taxon>Sphaerobolaceae</taxon>
        <taxon>Sphaerobolus</taxon>
    </lineage>
</organism>
<dbReference type="HOGENOM" id="CLU_1579505_0_0_1"/>
<sequence length="169" mass="19207">MPQWFTYTPAEFGKRHYPEDPSYQLMTEEEGGAVTWEAYITAAPGPQITSTFDEENFHRDFIQPYSPSVAGGQYHQFRLSKYCEHMSIADSDNYCLIMYFGDTRELLYPSAEEAWTANVYVPPDVGTVTLCIVSTLDGEDAKGLSPHQWDSVNGRRTISFSPLARWNVV</sequence>